<protein>
    <submittedName>
        <fullName evidence="1">Uncharacterized protein</fullName>
    </submittedName>
</protein>
<accession>A0A6S7LVL8</accession>
<feature type="non-terminal residue" evidence="1">
    <location>
        <position position="119"/>
    </location>
</feature>
<proteinExistence type="predicted"/>
<comment type="caution">
    <text evidence="1">The sequence shown here is derived from an EMBL/GenBank/DDBJ whole genome shotgun (WGS) entry which is preliminary data.</text>
</comment>
<dbReference type="Proteomes" id="UP001152795">
    <property type="component" value="Unassembled WGS sequence"/>
</dbReference>
<dbReference type="EMBL" id="CACRXK020050026">
    <property type="protein sequence ID" value="CAB4046322.1"/>
    <property type="molecule type" value="Genomic_DNA"/>
</dbReference>
<name>A0A6S7LVL8_PARCT</name>
<organism evidence="1 2">
    <name type="scientific">Paramuricea clavata</name>
    <name type="common">Red gorgonian</name>
    <name type="synonym">Violescent sea-whip</name>
    <dbReference type="NCBI Taxonomy" id="317549"/>
    <lineage>
        <taxon>Eukaryota</taxon>
        <taxon>Metazoa</taxon>
        <taxon>Cnidaria</taxon>
        <taxon>Anthozoa</taxon>
        <taxon>Octocorallia</taxon>
        <taxon>Malacalcyonacea</taxon>
        <taxon>Plexauridae</taxon>
        <taxon>Paramuricea</taxon>
    </lineage>
</organism>
<gene>
    <name evidence="1" type="ORF">PACLA_8A044312</name>
</gene>
<sequence>MARLPAAAIFTGLRTSFRVATQTVRKAARRTAEIAAQNPTVTKTGKALVVAGSSLAAGAGGQAIIEAVQDKDKDSLLQEQAGVIVNQTYLVGKIEAQRDEAMERFVEAADEIDQLQKEL</sequence>
<dbReference type="AlphaFoldDB" id="A0A6S7LVL8"/>
<evidence type="ECO:0000313" key="1">
    <source>
        <dbReference type="EMBL" id="CAB4046322.1"/>
    </source>
</evidence>
<evidence type="ECO:0000313" key="2">
    <source>
        <dbReference type="Proteomes" id="UP001152795"/>
    </source>
</evidence>
<keyword evidence="2" id="KW-1185">Reference proteome</keyword>
<reference evidence="1" key="1">
    <citation type="submission" date="2020-04" db="EMBL/GenBank/DDBJ databases">
        <authorList>
            <person name="Alioto T."/>
            <person name="Alioto T."/>
            <person name="Gomez Garrido J."/>
        </authorList>
    </citation>
    <scope>NUCLEOTIDE SEQUENCE</scope>
    <source>
        <strain evidence="1">A484AB</strain>
    </source>
</reference>